<gene>
    <name evidence="1" type="ORF">DPMN_176311</name>
</gene>
<dbReference type="AlphaFoldDB" id="A0A9D4EB13"/>
<accession>A0A9D4EB13</accession>
<dbReference type="Proteomes" id="UP000828390">
    <property type="component" value="Unassembled WGS sequence"/>
</dbReference>
<proteinExistence type="predicted"/>
<comment type="caution">
    <text evidence="1">The sequence shown here is derived from an EMBL/GenBank/DDBJ whole genome shotgun (WGS) entry which is preliminary data.</text>
</comment>
<reference evidence="1" key="2">
    <citation type="submission" date="2020-11" db="EMBL/GenBank/DDBJ databases">
        <authorList>
            <person name="McCartney M.A."/>
            <person name="Auch B."/>
            <person name="Kono T."/>
            <person name="Mallez S."/>
            <person name="Becker A."/>
            <person name="Gohl D.M."/>
            <person name="Silverstein K.A.T."/>
            <person name="Koren S."/>
            <person name="Bechman K.B."/>
            <person name="Herman A."/>
            <person name="Abrahante J.E."/>
            <person name="Garbe J."/>
        </authorList>
    </citation>
    <scope>NUCLEOTIDE SEQUENCE</scope>
    <source>
        <strain evidence="1">Duluth1</strain>
        <tissue evidence="1">Whole animal</tissue>
    </source>
</reference>
<reference evidence="1" key="1">
    <citation type="journal article" date="2019" name="bioRxiv">
        <title>The Genome of the Zebra Mussel, Dreissena polymorpha: A Resource for Invasive Species Research.</title>
        <authorList>
            <person name="McCartney M.A."/>
            <person name="Auch B."/>
            <person name="Kono T."/>
            <person name="Mallez S."/>
            <person name="Zhang Y."/>
            <person name="Obille A."/>
            <person name="Becker A."/>
            <person name="Abrahante J.E."/>
            <person name="Garbe J."/>
            <person name="Badalamenti J.P."/>
            <person name="Herman A."/>
            <person name="Mangelson H."/>
            <person name="Liachko I."/>
            <person name="Sullivan S."/>
            <person name="Sone E.D."/>
            <person name="Koren S."/>
            <person name="Silverstein K.A.T."/>
            <person name="Beckman K.B."/>
            <person name="Gohl D.M."/>
        </authorList>
    </citation>
    <scope>NUCLEOTIDE SEQUENCE</scope>
    <source>
        <strain evidence="1">Duluth1</strain>
        <tissue evidence="1">Whole animal</tissue>
    </source>
</reference>
<keyword evidence="2" id="KW-1185">Reference proteome</keyword>
<name>A0A9D4EB13_DREPO</name>
<protein>
    <submittedName>
        <fullName evidence="1">Uncharacterized protein</fullName>
    </submittedName>
</protein>
<dbReference type="EMBL" id="JAIWYP010000009">
    <property type="protein sequence ID" value="KAH3774917.1"/>
    <property type="molecule type" value="Genomic_DNA"/>
</dbReference>
<sequence>MVHIECDEAIDSTIIRQLKGDEPLEYLCKICRNRDPEVWMSVNPVPFIYAF</sequence>
<evidence type="ECO:0000313" key="2">
    <source>
        <dbReference type="Proteomes" id="UP000828390"/>
    </source>
</evidence>
<evidence type="ECO:0000313" key="1">
    <source>
        <dbReference type="EMBL" id="KAH3774917.1"/>
    </source>
</evidence>
<organism evidence="1 2">
    <name type="scientific">Dreissena polymorpha</name>
    <name type="common">Zebra mussel</name>
    <name type="synonym">Mytilus polymorpha</name>
    <dbReference type="NCBI Taxonomy" id="45954"/>
    <lineage>
        <taxon>Eukaryota</taxon>
        <taxon>Metazoa</taxon>
        <taxon>Spiralia</taxon>
        <taxon>Lophotrochozoa</taxon>
        <taxon>Mollusca</taxon>
        <taxon>Bivalvia</taxon>
        <taxon>Autobranchia</taxon>
        <taxon>Heteroconchia</taxon>
        <taxon>Euheterodonta</taxon>
        <taxon>Imparidentia</taxon>
        <taxon>Neoheterodontei</taxon>
        <taxon>Myida</taxon>
        <taxon>Dreissenoidea</taxon>
        <taxon>Dreissenidae</taxon>
        <taxon>Dreissena</taxon>
    </lineage>
</organism>